<reference evidence="2" key="3">
    <citation type="submission" date="2015-02" db="UniProtKB">
        <authorList>
            <consortium name="EnsemblProtists"/>
        </authorList>
    </citation>
    <scope>IDENTIFICATION</scope>
    <source>
        <strain evidence="2">DAOM BR144</strain>
    </source>
</reference>
<dbReference type="EMBL" id="GL376624">
    <property type="status" value="NOT_ANNOTATED_CDS"/>
    <property type="molecule type" value="Genomic_DNA"/>
</dbReference>
<name>K3WXV6_GLOUD</name>
<feature type="region of interest" description="Disordered" evidence="1">
    <location>
        <begin position="168"/>
        <end position="233"/>
    </location>
</feature>
<organism evidence="2 3">
    <name type="scientific">Globisporangium ultimum (strain ATCC 200006 / CBS 805.95 / DAOM BR144)</name>
    <name type="common">Pythium ultimum</name>
    <dbReference type="NCBI Taxonomy" id="431595"/>
    <lineage>
        <taxon>Eukaryota</taxon>
        <taxon>Sar</taxon>
        <taxon>Stramenopiles</taxon>
        <taxon>Oomycota</taxon>
        <taxon>Peronosporomycetes</taxon>
        <taxon>Pythiales</taxon>
        <taxon>Pythiaceae</taxon>
        <taxon>Globisporangium</taxon>
    </lineage>
</organism>
<dbReference type="VEuPathDB" id="FungiDB:PYU1_G009786"/>
<evidence type="ECO:0000313" key="3">
    <source>
        <dbReference type="Proteomes" id="UP000019132"/>
    </source>
</evidence>
<dbReference type="EnsemblProtists" id="PYU1_T009804">
    <property type="protein sequence ID" value="PYU1_T009804"/>
    <property type="gene ID" value="PYU1_G009786"/>
</dbReference>
<dbReference type="HOGENOM" id="CLU_838033_0_0_1"/>
<reference evidence="3" key="2">
    <citation type="submission" date="2010-04" db="EMBL/GenBank/DDBJ databases">
        <authorList>
            <person name="Buell R."/>
            <person name="Hamilton J."/>
            <person name="Hostetler J."/>
        </authorList>
    </citation>
    <scope>NUCLEOTIDE SEQUENCE [LARGE SCALE GENOMIC DNA]</scope>
    <source>
        <strain evidence="3">DAOM:BR144</strain>
    </source>
</reference>
<accession>K3WXV6</accession>
<evidence type="ECO:0000313" key="2">
    <source>
        <dbReference type="EnsemblProtists" id="PYU1_T009804"/>
    </source>
</evidence>
<dbReference type="InParanoid" id="K3WXV6"/>
<proteinExistence type="predicted"/>
<dbReference type="OMA" id="TEMSEEW"/>
<reference evidence="3" key="1">
    <citation type="journal article" date="2010" name="Genome Biol.">
        <title>Genome sequence of the necrotrophic plant pathogen Pythium ultimum reveals original pathogenicity mechanisms and effector repertoire.</title>
        <authorList>
            <person name="Levesque C.A."/>
            <person name="Brouwer H."/>
            <person name="Cano L."/>
            <person name="Hamilton J.P."/>
            <person name="Holt C."/>
            <person name="Huitema E."/>
            <person name="Raffaele S."/>
            <person name="Robideau G.P."/>
            <person name="Thines M."/>
            <person name="Win J."/>
            <person name="Zerillo M.M."/>
            <person name="Beakes G.W."/>
            <person name="Boore J.L."/>
            <person name="Busam D."/>
            <person name="Dumas B."/>
            <person name="Ferriera S."/>
            <person name="Fuerstenberg S.I."/>
            <person name="Gachon C.M."/>
            <person name="Gaulin E."/>
            <person name="Govers F."/>
            <person name="Grenville-Briggs L."/>
            <person name="Horner N."/>
            <person name="Hostetler J."/>
            <person name="Jiang R.H."/>
            <person name="Johnson J."/>
            <person name="Krajaejun T."/>
            <person name="Lin H."/>
            <person name="Meijer H.J."/>
            <person name="Moore B."/>
            <person name="Morris P."/>
            <person name="Phuntmart V."/>
            <person name="Puiu D."/>
            <person name="Shetty J."/>
            <person name="Stajich J.E."/>
            <person name="Tripathy S."/>
            <person name="Wawra S."/>
            <person name="van West P."/>
            <person name="Whitty B.R."/>
            <person name="Coutinho P.M."/>
            <person name="Henrissat B."/>
            <person name="Martin F."/>
            <person name="Thomas P.D."/>
            <person name="Tyler B.M."/>
            <person name="De Vries R.P."/>
            <person name="Kamoun S."/>
            <person name="Yandell M."/>
            <person name="Tisserat N."/>
            <person name="Buell C.R."/>
        </authorList>
    </citation>
    <scope>NUCLEOTIDE SEQUENCE</scope>
    <source>
        <strain evidence="3">DAOM:BR144</strain>
    </source>
</reference>
<dbReference type="Proteomes" id="UP000019132">
    <property type="component" value="Unassembled WGS sequence"/>
</dbReference>
<sequence length="321" mass="36503">MVLFTEAETMLLLDIYLHLRTMPQNVTTSGVLLKVAARDELTRAMNKSAYDRDSPWTESQVSVKFKNMRIEYALYKWLETQPGFCQDGQGLSDEWWSEIKAKRPKAHVFKGKLPWHFAEKMAIILCDVPYRNIIGARNAKRIRQLLHEDFRGAEAIGTDILEIEHNTHDVGDSITEPTSIGEPHRSPLKRNRDREELSDNEGQPNTRKTKRKSTSNGDSPLTQRERQESLTKSVEQCSTAAAGMARGFQELVGVFQVQADKYREVETSRVSEGVVQEQRQVLLSIAKSLEQSTRATADMARGYHDLIQHFIRESNAKNASG</sequence>
<protein>
    <submittedName>
        <fullName evidence="2">Uncharacterized protein</fullName>
    </submittedName>
</protein>
<dbReference type="AlphaFoldDB" id="K3WXV6"/>
<feature type="compositionally biased region" description="Basic and acidic residues" evidence="1">
    <location>
        <begin position="182"/>
        <end position="197"/>
    </location>
</feature>
<dbReference type="eggNOG" id="ENOG502SMGD">
    <property type="taxonomic scope" value="Eukaryota"/>
</dbReference>
<evidence type="ECO:0000256" key="1">
    <source>
        <dbReference type="SAM" id="MobiDB-lite"/>
    </source>
</evidence>
<keyword evidence="3" id="KW-1185">Reference proteome</keyword>